<evidence type="ECO:0000313" key="1">
    <source>
        <dbReference type="EMBL" id="MCL6218017.1"/>
    </source>
</evidence>
<protein>
    <recommendedName>
        <fullName evidence="3">DUF4268 domain-containing protein</fullName>
    </recommendedName>
</protein>
<name>A0A9X1ZNM6_9FLAO</name>
<gene>
    <name evidence="1" type="ORF">L1967_06875</name>
</gene>
<dbReference type="EMBL" id="JAKHSK010000007">
    <property type="protein sequence ID" value="MCL6218017.1"/>
    <property type="molecule type" value="Genomic_DNA"/>
</dbReference>
<evidence type="ECO:0000313" key="2">
    <source>
        <dbReference type="Proteomes" id="UP001139521"/>
    </source>
</evidence>
<dbReference type="RefSeq" id="WP_249600989.1">
    <property type="nucleotide sequence ID" value="NZ_JAKHSK010000007.1"/>
</dbReference>
<accession>A0A9X1ZNM6</accession>
<evidence type="ECO:0008006" key="3">
    <source>
        <dbReference type="Google" id="ProtNLM"/>
    </source>
</evidence>
<dbReference type="AlphaFoldDB" id="A0A9X1ZNM6"/>
<sequence length="290" mass="34967">MAITAIIEHYIEMKPLSRLKYHNIREYWKNEMNDFSFWLSKEENLNLLSESIGIELEFIKREATENSRLRVDILAKNKKNDERIIIENQLEETDFSHLGKLLTYATLFNSNTIIWIVKDIRAEHEFTINWFNKNTKEKINIFLIKIQIVSINDSPLAPLFTIICKPDNHIIPKIKDSFRPETIDLIEKRDKLEKSVLDKRIIEFFDDKLELDKLFTKRKYENNDLGILDLLESYNYEIYLKYNGKFTREIKRDLHLWADFRDIKINQRQFEKNGNRDYKSSGKEYFYFTT</sequence>
<dbReference type="Proteomes" id="UP001139521">
    <property type="component" value="Unassembled WGS sequence"/>
</dbReference>
<proteinExistence type="predicted"/>
<dbReference type="InterPro" id="IPR011856">
    <property type="entry name" value="tRNA_endonuc-like_dom_sf"/>
</dbReference>
<keyword evidence="2" id="KW-1185">Reference proteome</keyword>
<comment type="caution">
    <text evidence="1">The sequence shown here is derived from an EMBL/GenBank/DDBJ whole genome shotgun (WGS) entry which is preliminary data.</text>
</comment>
<reference evidence="1" key="1">
    <citation type="submission" date="2022-01" db="EMBL/GenBank/DDBJ databases">
        <title>Genome sequencing of Zunongwangia sp. M21534 genome.</title>
        <authorList>
            <person name="Chen Y."/>
            <person name="Dong C."/>
            <person name="Shao Z."/>
        </authorList>
    </citation>
    <scope>NUCLEOTIDE SEQUENCE</scope>
    <source>
        <strain evidence="1">MCCC M21534</strain>
    </source>
</reference>
<organism evidence="1 2">
    <name type="scientific">Zunongwangia pacifica</name>
    <dbReference type="NCBI Taxonomy" id="2911062"/>
    <lineage>
        <taxon>Bacteria</taxon>
        <taxon>Pseudomonadati</taxon>
        <taxon>Bacteroidota</taxon>
        <taxon>Flavobacteriia</taxon>
        <taxon>Flavobacteriales</taxon>
        <taxon>Flavobacteriaceae</taxon>
        <taxon>Zunongwangia</taxon>
    </lineage>
</organism>
<dbReference type="GO" id="GO:0003676">
    <property type="term" value="F:nucleic acid binding"/>
    <property type="evidence" value="ECO:0007669"/>
    <property type="project" value="InterPro"/>
</dbReference>
<dbReference type="Gene3D" id="3.40.1350.10">
    <property type="match status" value="1"/>
</dbReference>